<evidence type="ECO:0000256" key="13">
    <source>
        <dbReference type="SAM" id="MobiDB-lite"/>
    </source>
</evidence>
<dbReference type="Pfam" id="PF00702">
    <property type="entry name" value="Hydrolase"/>
    <property type="match status" value="1"/>
</dbReference>
<dbReference type="InterPro" id="IPR036412">
    <property type="entry name" value="HAD-like_sf"/>
</dbReference>
<accession>A0A813BNB3</accession>
<keyword evidence="3" id="KW-0547">Nucleotide-binding</keyword>
<proteinExistence type="predicted"/>
<dbReference type="PANTHER" id="PTHR24092">
    <property type="entry name" value="PROBABLE PHOSPHOLIPID-TRANSPORTING ATPASE"/>
    <property type="match status" value="1"/>
</dbReference>
<evidence type="ECO:0000256" key="3">
    <source>
        <dbReference type="ARBA" id="ARBA00022741"/>
    </source>
</evidence>
<dbReference type="FunFam" id="3.40.50.1000:FF:000001">
    <property type="entry name" value="Phospholipid-transporting ATPase IC"/>
    <property type="match status" value="1"/>
</dbReference>
<evidence type="ECO:0000313" key="14">
    <source>
        <dbReference type="EMBL" id="CAE7916812.1"/>
    </source>
</evidence>
<feature type="region of interest" description="Disordered" evidence="13">
    <location>
        <begin position="62"/>
        <end position="114"/>
    </location>
</feature>
<dbReference type="Gene3D" id="3.40.1110.10">
    <property type="entry name" value="Calcium-transporting ATPase, cytoplasmic domain N"/>
    <property type="match status" value="2"/>
</dbReference>
<dbReference type="PROSITE" id="PS00154">
    <property type="entry name" value="ATPASE_E1_E2"/>
    <property type="match status" value="1"/>
</dbReference>
<gene>
    <name evidence="14" type="primary">ATP8B1</name>
    <name evidence="14" type="ORF">SNEC2469_LOCUS31432</name>
</gene>
<sequence>MACGSCYKAPGFNEGKPFAAVTRSSNLCQELGQVGYIFSDKTGTLTQNDMALRRVSIGGQKFGTFQSSPQDEDYDDDVGDYGDGDEDNDEQNEDDETGSGAFAEKSDDATWDGFDGGRELQAAARGMAMKAREIDAFLEVLVSHTVMVTSREDLGQWFFRAILVGLDVLGSLMVTGNYEAESPDEFALVKEEAQNSQSVTTTALARELEPLGCIPDRKQDLQYRVLATNAFNSARKRMSVVVQKGSEHLLLVKGADNARLPAVRPLEADLTEFSEQGLRTLVLGSRSLQMTEVSSWLARYEEAQRATTDRDKKLEQVAEEIEKNLTILGATAIEDKLQDGVPETIENIRKAGIKLWVLTGDKLETARNIGFSTRVLTSQMDINILDMSDHDDIGFQLALRLPKC</sequence>
<comment type="subcellular location">
    <subcellularLocation>
        <location evidence="1">Membrane</location>
        <topology evidence="1">Multi-pass membrane protein</topology>
    </subcellularLocation>
</comment>
<evidence type="ECO:0000256" key="5">
    <source>
        <dbReference type="ARBA" id="ARBA00022967"/>
    </source>
</evidence>
<comment type="caution">
    <text evidence="14">The sequence shown here is derived from an EMBL/GenBank/DDBJ whole genome shotgun (WGS) entry which is preliminary data.</text>
</comment>
<dbReference type="EMBL" id="CAJNJA010076119">
    <property type="protein sequence ID" value="CAE7916812.1"/>
    <property type="molecule type" value="Genomic_DNA"/>
</dbReference>
<evidence type="ECO:0000256" key="8">
    <source>
        <dbReference type="ARBA" id="ARBA00023136"/>
    </source>
</evidence>
<dbReference type="OrthoDB" id="377733at2759"/>
<evidence type="ECO:0000313" key="15">
    <source>
        <dbReference type="Proteomes" id="UP000601435"/>
    </source>
</evidence>
<keyword evidence="2" id="KW-0812">Transmembrane</keyword>
<reference evidence="14" key="1">
    <citation type="submission" date="2021-02" db="EMBL/GenBank/DDBJ databases">
        <authorList>
            <person name="Dougan E. K."/>
            <person name="Rhodes N."/>
            <person name="Thang M."/>
            <person name="Chan C."/>
        </authorList>
    </citation>
    <scope>NUCLEOTIDE SEQUENCE</scope>
</reference>
<evidence type="ECO:0000256" key="1">
    <source>
        <dbReference type="ARBA" id="ARBA00004141"/>
    </source>
</evidence>
<protein>
    <recommendedName>
        <fullName evidence="12">P-type sodium-transporting ATPase4</fullName>
        <ecNumber evidence="10">7.2.2.3</ecNumber>
    </recommendedName>
</protein>
<dbReference type="SUPFAM" id="SSF56784">
    <property type="entry name" value="HAD-like"/>
    <property type="match status" value="1"/>
</dbReference>
<evidence type="ECO:0000256" key="10">
    <source>
        <dbReference type="ARBA" id="ARBA00035029"/>
    </source>
</evidence>
<dbReference type="InterPro" id="IPR023299">
    <property type="entry name" value="ATPase_P-typ_cyto_dom_N"/>
</dbReference>
<keyword evidence="4" id="KW-0067">ATP-binding</keyword>
<dbReference type="GO" id="GO:0005524">
    <property type="term" value="F:ATP binding"/>
    <property type="evidence" value="ECO:0007669"/>
    <property type="project" value="UniProtKB-KW"/>
</dbReference>
<keyword evidence="8" id="KW-0472">Membrane</keyword>
<dbReference type="Proteomes" id="UP000601435">
    <property type="component" value="Unassembled WGS sequence"/>
</dbReference>
<dbReference type="GO" id="GO:0045332">
    <property type="term" value="P:phospholipid translocation"/>
    <property type="evidence" value="ECO:0007669"/>
    <property type="project" value="TreeGrafter"/>
</dbReference>
<dbReference type="GO" id="GO:0008554">
    <property type="term" value="F:P-type sodium transporter activity"/>
    <property type="evidence" value="ECO:0007669"/>
    <property type="project" value="UniProtKB-EC"/>
</dbReference>
<keyword evidence="9" id="KW-0739">Sodium transport</keyword>
<keyword evidence="9" id="KW-0813">Transport</keyword>
<dbReference type="AlphaFoldDB" id="A0A813BNB3"/>
<evidence type="ECO:0000256" key="4">
    <source>
        <dbReference type="ARBA" id="ARBA00022840"/>
    </source>
</evidence>
<dbReference type="Gene3D" id="3.40.50.1000">
    <property type="entry name" value="HAD superfamily/HAD-like"/>
    <property type="match status" value="2"/>
</dbReference>
<name>A0A813BNB3_9DINO</name>
<evidence type="ECO:0000256" key="12">
    <source>
        <dbReference type="ARBA" id="ARBA00067200"/>
    </source>
</evidence>
<keyword evidence="15" id="KW-1185">Reference proteome</keyword>
<evidence type="ECO:0000256" key="11">
    <source>
        <dbReference type="ARBA" id="ARBA00049499"/>
    </source>
</evidence>
<dbReference type="InterPro" id="IPR023214">
    <property type="entry name" value="HAD_sf"/>
</dbReference>
<dbReference type="InterPro" id="IPR018303">
    <property type="entry name" value="ATPase_P-typ_P_site"/>
</dbReference>
<keyword evidence="6" id="KW-1133">Transmembrane helix</keyword>
<keyword evidence="7" id="KW-0915">Sodium</keyword>
<dbReference type="GO" id="GO:0140326">
    <property type="term" value="F:ATPase-coupled intramembrane lipid transporter activity"/>
    <property type="evidence" value="ECO:0007669"/>
    <property type="project" value="TreeGrafter"/>
</dbReference>
<dbReference type="EC" id="7.2.2.3" evidence="10"/>
<feature type="compositionally biased region" description="Acidic residues" evidence="13">
    <location>
        <begin position="70"/>
        <end position="97"/>
    </location>
</feature>
<organism evidence="14 15">
    <name type="scientific">Symbiodinium necroappetens</name>
    <dbReference type="NCBI Taxonomy" id="1628268"/>
    <lineage>
        <taxon>Eukaryota</taxon>
        <taxon>Sar</taxon>
        <taxon>Alveolata</taxon>
        <taxon>Dinophyceae</taxon>
        <taxon>Suessiales</taxon>
        <taxon>Symbiodiniaceae</taxon>
        <taxon>Symbiodinium</taxon>
    </lineage>
</organism>
<evidence type="ECO:0000256" key="9">
    <source>
        <dbReference type="ARBA" id="ARBA00023201"/>
    </source>
</evidence>
<evidence type="ECO:0000256" key="2">
    <source>
        <dbReference type="ARBA" id="ARBA00022692"/>
    </source>
</evidence>
<keyword evidence="5" id="KW-1278">Translocase</keyword>
<dbReference type="PANTHER" id="PTHR24092:SF218">
    <property type="entry name" value="PHOSPHOLIPID-TRANSPORTING ATPASE"/>
    <property type="match status" value="1"/>
</dbReference>
<dbReference type="GO" id="GO:0005886">
    <property type="term" value="C:plasma membrane"/>
    <property type="evidence" value="ECO:0007669"/>
    <property type="project" value="TreeGrafter"/>
</dbReference>
<evidence type="ECO:0000256" key="6">
    <source>
        <dbReference type="ARBA" id="ARBA00022989"/>
    </source>
</evidence>
<comment type="catalytic activity">
    <reaction evidence="11">
        <text>Na(+)(in) + ATP + H2O = Na(+)(out) + ADP + phosphate + H(+)</text>
        <dbReference type="Rhea" id="RHEA:14633"/>
        <dbReference type="ChEBI" id="CHEBI:15377"/>
        <dbReference type="ChEBI" id="CHEBI:15378"/>
        <dbReference type="ChEBI" id="CHEBI:29101"/>
        <dbReference type="ChEBI" id="CHEBI:30616"/>
        <dbReference type="ChEBI" id="CHEBI:43474"/>
        <dbReference type="ChEBI" id="CHEBI:456216"/>
        <dbReference type="EC" id="7.2.2.3"/>
    </reaction>
    <physiologicalReaction direction="left-to-right" evidence="11">
        <dbReference type="Rhea" id="RHEA:14634"/>
    </physiologicalReaction>
</comment>
<keyword evidence="9" id="KW-0406">Ion transport</keyword>
<evidence type="ECO:0000256" key="7">
    <source>
        <dbReference type="ARBA" id="ARBA00023053"/>
    </source>
</evidence>
<dbReference type="SUPFAM" id="SSF81660">
    <property type="entry name" value="Metal cation-transporting ATPase, ATP-binding domain N"/>
    <property type="match status" value="1"/>
</dbReference>
<dbReference type="PRINTS" id="PR00119">
    <property type="entry name" value="CATATPASE"/>
</dbReference>